<dbReference type="GO" id="GO:0005997">
    <property type="term" value="P:xylulose metabolic process"/>
    <property type="evidence" value="ECO:0007669"/>
    <property type="project" value="TreeGrafter"/>
</dbReference>
<keyword evidence="3 6" id="KW-0418">Kinase</keyword>
<dbReference type="InterPro" id="IPR000577">
    <property type="entry name" value="Carb_kinase_FGGY"/>
</dbReference>
<dbReference type="EMBL" id="LNCD01000033">
    <property type="protein sequence ID" value="KWV56898.1"/>
    <property type="molecule type" value="Genomic_DNA"/>
</dbReference>
<proteinExistence type="inferred from homology"/>
<comment type="caution">
    <text evidence="6">The sequence shown here is derived from an EMBL/GenBank/DDBJ whole genome shotgun (WGS) entry which is preliminary data.</text>
</comment>
<dbReference type="GO" id="GO:0005829">
    <property type="term" value="C:cytosol"/>
    <property type="evidence" value="ECO:0007669"/>
    <property type="project" value="TreeGrafter"/>
</dbReference>
<keyword evidence="2" id="KW-0808">Transferase</keyword>
<keyword evidence="7" id="KW-1185">Reference proteome</keyword>
<dbReference type="RefSeq" id="WP_062368995.1">
    <property type="nucleotide sequence ID" value="NZ_LNCD01000033.1"/>
</dbReference>
<dbReference type="OrthoDB" id="9805576at2"/>
<dbReference type="CDD" id="cd07783">
    <property type="entry name" value="ASKHA_NBD_FGGY_SePSK_AtXK1-like"/>
    <property type="match status" value="1"/>
</dbReference>
<evidence type="ECO:0000256" key="2">
    <source>
        <dbReference type="ARBA" id="ARBA00022679"/>
    </source>
</evidence>
<dbReference type="InterPro" id="IPR043129">
    <property type="entry name" value="ATPase_NBD"/>
</dbReference>
<reference evidence="6 7" key="1">
    <citation type="submission" date="2015-11" db="EMBL/GenBank/DDBJ databases">
        <title>Draft Genome Sequence of the Strain BR 10423 (Rhizobium sp.) isolated from nodules of Mimosa pudica.</title>
        <authorList>
            <person name="Barauna A.C."/>
            <person name="Zilli J.E."/>
            <person name="Simoes-Araujo J.L."/>
            <person name="Reis V.M."/>
            <person name="James E.K."/>
            <person name="Reis F.B.Jr."/>
            <person name="Rouws L.F."/>
            <person name="Passos S.R."/>
            <person name="Gois S.R."/>
        </authorList>
    </citation>
    <scope>NUCLEOTIDE SEQUENCE [LARGE SCALE GENOMIC DNA]</scope>
    <source>
        <strain evidence="6 7">BR10423</strain>
    </source>
</reference>
<comment type="similarity">
    <text evidence="1">Belongs to the FGGY kinase family.</text>
</comment>
<feature type="domain" description="Carbohydrate kinase FGGY N-terminal" evidence="4">
    <location>
        <begin position="12"/>
        <end position="104"/>
    </location>
</feature>
<accession>A0A109JXH4</accession>
<organism evidence="6 7">
    <name type="scientific">Rhizobium altiplani</name>
    <dbReference type="NCBI Taxonomy" id="1864509"/>
    <lineage>
        <taxon>Bacteria</taxon>
        <taxon>Pseudomonadati</taxon>
        <taxon>Pseudomonadota</taxon>
        <taxon>Alphaproteobacteria</taxon>
        <taxon>Hyphomicrobiales</taxon>
        <taxon>Rhizobiaceae</taxon>
        <taxon>Rhizobium/Agrobacterium group</taxon>
        <taxon>Rhizobium</taxon>
    </lineage>
</organism>
<evidence type="ECO:0000313" key="7">
    <source>
        <dbReference type="Proteomes" id="UP000068164"/>
    </source>
</evidence>
<dbReference type="Pfam" id="PF00370">
    <property type="entry name" value="FGGY_N"/>
    <property type="match status" value="1"/>
</dbReference>
<dbReference type="PANTHER" id="PTHR10196:SF80">
    <property type="entry name" value="D-RIBULOSE KINASE"/>
    <property type="match status" value="1"/>
</dbReference>
<protein>
    <submittedName>
        <fullName evidence="6">Carbohydrate kinase</fullName>
    </submittedName>
</protein>
<evidence type="ECO:0000259" key="5">
    <source>
        <dbReference type="Pfam" id="PF02782"/>
    </source>
</evidence>
<dbReference type="Gene3D" id="3.30.420.40">
    <property type="match status" value="2"/>
</dbReference>
<dbReference type="InterPro" id="IPR018484">
    <property type="entry name" value="FGGY_N"/>
</dbReference>
<dbReference type="GO" id="GO:0004856">
    <property type="term" value="F:D-xylulokinase activity"/>
    <property type="evidence" value="ECO:0007669"/>
    <property type="project" value="TreeGrafter"/>
</dbReference>
<evidence type="ECO:0000313" key="6">
    <source>
        <dbReference type="EMBL" id="KWV56898.1"/>
    </source>
</evidence>
<dbReference type="InterPro" id="IPR018485">
    <property type="entry name" value="FGGY_C"/>
</dbReference>
<sequence length="427" mass="45324">MTSSPNPLPATVIGIDIGTSGVRAAAISDNGEVVALASTPFFTAEEGRTPSIWWERTSTALAQLAAKASLASVGAIGIDGTSGTVLALDRVGEPVGAPLMYNDNCPDGDIVEQISRHAPADSPAKGASSALARAIFLARQPGVSKVVHQADWLLLKLGLREAATDENNALKTGYDLQREKWPDWIEMAGLNRQLLPKVYRAGAALSRVKGFAAKLGFATTCRFHAGTTDGCASFLATGASQIGDGVTALGSTLVLKLASERPINAPQYGIYSHRVLDFWLPGGASNTGGAVIKSLFGDDRLAELTARLDVSRPTGLHFYPLLKRGERFPFSDPDYAPRLEPRPEDDAIFFQAVLEGISAIERLGYDRLVELGAAQLKSVRTVGGGSKNPTWTRMRQAALGIAFTPSKSTEAAIGTAALILQWQRKNQ</sequence>
<feature type="domain" description="Carbohydrate kinase FGGY C-terminal" evidence="5">
    <location>
        <begin position="271"/>
        <end position="418"/>
    </location>
</feature>
<dbReference type="AlphaFoldDB" id="A0A109JXH4"/>
<dbReference type="Proteomes" id="UP000068164">
    <property type="component" value="Unassembled WGS sequence"/>
</dbReference>
<evidence type="ECO:0000256" key="3">
    <source>
        <dbReference type="ARBA" id="ARBA00022777"/>
    </source>
</evidence>
<dbReference type="PANTHER" id="PTHR10196">
    <property type="entry name" value="SUGAR KINASE"/>
    <property type="match status" value="1"/>
</dbReference>
<dbReference type="Pfam" id="PF02782">
    <property type="entry name" value="FGGY_C"/>
    <property type="match status" value="1"/>
</dbReference>
<evidence type="ECO:0000259" key="4">
    <source>
        <dbReference type="Pfam" id="PF00370"/>
    </source>
</evidence>
<dbReference type="SUPFAM" id="SSF53067">
    <property type="entry name" value="Actin-like ATPase domain"/>
    <property type="match status" value="2"/>
</dbReference>
<gene>
    <name evidence="6" type="ORF">AS026_32320</name>
</gene>
<evidence type="ECO:0000256" key="1">
    <source>
        <dbReference type="ARBA" id="ARBA00009156"/>
    </source>
</evidence>
<name>A0A109JXH4_9HYPH</name>
<dbReference type="GO" id="GO:0019150">
    <property type="term" value="F:D-ribulokinase activity"/>
    <property type="evidence" value="ECO:0007669"/>
    <property type="project" value="TreeGrafter"/>
</dbReference>
<dbReference type="PIRSF" id="PIRSF000538">
    <property type="entry name" value="GlpK"/>
    <property type="match status" value="1"/>
</dbReference>